<keyword evidence="3" id="KW-0732">Signal</keyword>
<comment type="similarity">
    <text evidence="1">Belongs to the OPA3 family.</text>
</comment>
<dbReference type="InterPro" id="IPR010754">
    <property type="entry name" value="OPA3-like"/>
</dbReference>
<protein>
    <recommendedName>
        <fullName evidence="6">OPA3-like protein</fullName>
    </recommendedName>
</protein>
<dbReference type="PANTHER" id="PTHR12499">
    <property type="entry name" value="OPTIC ATROPHY 3 PROTEIN OPA3"/>
    <property type="match status" value="1"/>
</dbReference>
<dbReference type="EMBL" id="JAIWYP010000003">
    <property type="protein sequence ID" value="KAH3857347.1"/>
    <property type="molecule type" value="Genomic_DNA"/>
</dbReference>
<dbReference type="Proteomes" id="UP000828390">
    <property type="component" value="Unassembled WGS sequence"/>
</dbReference>
<name>A0A9D4LEV8_DREPO</name>
<sequence length="166" mass="18731">MPFPLLKLAALALGQISKRVASAVKTKAKEDERFRNRLIKVGQSFQSIQVKASMWKHGWGTKTTAVKPLSEQAAIDLTTEIINDVVIVVCGLAVYMLFQHKSDDGPKEEELDTLKKLVYNQTIELERLSKKVEILDEKLSRSTMFSKTASRVVEDFNKCYTSKPKV</sequence>
<organism evidence="4 5">
    <name type="scientific">Dreissena polymorpha</name>
    <name type="common">Zebra mussel</name>
    <name type="synonym">Mytilus polymorpha</name>
    <dbReference type="NCBI Taxonomy" id="45954"/>
    <lineage>
        <taxon>Eukaryota</taxon>
        <taxon>Metazoa</taxon>
        <taxon>Spiralia</taxon>
        <taxon>Lophotrochozoa</taxon>
        <taxon>Mollusca</taxon>
        <taxon>Bivalvia</taxon>
        <taxon>Autobranchia</taxon>
        <taxon>Heteroconchia</taxon>
        <taxon>Euheterodonta</taxon>
        <taxon>Imparidentia</taxon>
        <taxon>Neoheterodontei</taxon>
        <taxon>Myida</taxon>
        <taxon>Dreissenoidea</taxon>
        <taxon>Dreissenidae</taxon>
        <taxon>Dreissena</taxon>
    </lineage>
</organism>
<comment type="caution">
    <text evidence="4">The sequence shown here is derived from an EMBL/GenBank/DDBJ whole genome shotgun (WGS) entry which is preliminary data.</text>
</comment>
<dbReference type="GO" id="GO:0019216">
    <property type="term" value="P:regulation of lipid metabolic process"/>
    <property type="evidence" value="ECO:0007669"/>
    <property type="project" value="TreeGrafter"/>
</dbReference>
<accession>A0A9D4LEV8</accession>
<keyword evidence="5" id="KW-1185">Reference proteome</keyword>
<evidence type="ECO:0008006" key="6">
    <source>
        <dbReference type="Google" id="ProtNLM"/>
    </source>
</evidence>
<dbReference type="PANTHER" id="PTHR12499:SF0">
    <property type="entry name" value="OPTIC ATROPHY 3 PROTEIN"/>
    <property type="match status" value="1"/>
</dbReference>
<reference evidence="4" key="1">
    <citation type="journal article" date="2019" name="bioRxiv">
        <title>The Genome of the Zebra Mussel, Dreissena polymorpha: A Resource for Invasive Species Research.</title>
        <authorList>
            <person name="McCartney M.A."/>
            <person name="Auch B."/>
            <person name="Kono T."/>
            <person name="Mallez S."/>
            <person name="Zhang Y."/>
            <person name="Obille A."/>
            <person name="Becker A."/>
            <person name="Abrahante J.E."/>
            <person name="Garbe J."/>
            <person name="Badalamenti J.P."/>
            <person name="Herman A."/>
            <person name="Mangelson H."/>
            <person name="Liachko I."/>
            <person name="Sullivan S."/>
            <person name="Sone E.D."/>
            <person name="Koren S."/>
            <person name="Silverstein K.A.T."/>
            <person name="Beckman K.B."/>
            <person name="Gohl D.M."/>
        </authorList>
    </citation>
    <scope>NUCLEOTIDE SEQUENCE</scope>
    <source>
        <strain evidence="4">Duluth1</strain>
        <tissue evidence="4">Whole animal</tissue>
    </source>
</reference>
<gene>
    <name evidence="4" type="ORF">DPMN_099954</name>
</gene>
<keyword evidence="2" id="KW-0175">Coiled coil</keyword>
<feature type="chain" id="PRO_5038912418" description="OPA3-like protein" evidence="3">
    <location>
        <begin position="23"/>
        <end position="166"/>
    </location>
</feature>
<evidence type="ECO:0000256" key="3">
    <source>
        <dbReference type="SAM" id="SignalP"/>
    </source>
</evidence>
<dbReference type="GO" id="GO:0005739">
    <property type="term" value="C:mitochondrion"/>
    <property type="evidence" value="ECO:0007669"/>
    <property type="project" value="TreeGrafter"/>
</dbReference>
<dbReference type="AlphaFoldDB" id="A0A9D4LEV8"/>
<proteinExistence type="inferred from homology"/>
<evidence type="ECO:0000256" key="1">
    <source>
        <dbReference type="ARBA" id="ARBA00007584"/>
    </source>
</evidence>
<evidence type="ECO:0000313" key="5">
    <source>
        <dbReference type="Proteomes" id="UP000828390"/>
    </source>
</evidence>
<evidence type="ECO:0000313" key="4">
    <source>
        <dbReference type="EMBL" id="KAH3857347.1"/>
    </source>
</evidence>
<dbReference type="Pfam" id="PF07047">
    <property type="entry name" value="OPA3"/>
    <property type="match status" value="1"/>
</dbReference>
<feature type="signal peptide" evidence="3">
    <location>
        <begin position="1"/>
        <end position="22"/>
    </location>
</feature>
<evidence type="ECO:0000256" key="2">
    <source>
        <dbReference type="ARBA" id="ARBA00023054"/>
    </source>
</evidence>
<reference evidence="4" key="2">
    <citation type="submission" date="2020-11" db="EMBL/GenBank/DDBJ databases">
        <authorList>
            <person name="McCartney M.A."/>
            <person name="Auch B."/>
            <person name="Kono T."/>
            <person name="Mallez S."/>
            <person name="Becker A."/>
            <person name="Gohl D.M."/>
            <person name="Silverstein K.A.T."/>
            <person name="Koren S."/>
            <person name="Bechman K.B."/>
            <person name="Herman A."/>
            <person name="Abrahante J.E."/>
            <person name="Garbe J."/>
        </authorList>
    </citation>
    <scope>NUCLEOTIDE SEQUENCE</scope>
    <source>
        <strain evidence="4">Duluth1</strain>
        <tissue evidence="4">Whole animal</tissue>
    </source>
</reference>